<gene>
    <name evidence="2" type="ORF">ICL16_20720</name>
</gene>
<organism evidence="2 3">
    <name type="scientific">Iningainema tapete BLCC-T55</name>
    <dbReference type="NCBI Taxonomy" id="2748662"/>
    <lineage>
        <taxon>Bacteria</taxon>
        <taxon>Bacillati</taxon>
        <taxon>Cyanobacteriota</taxon>
        <taxon>Cyanophyceae</taxon>
        <taxon>Nostocales</taxon>
        <taxon>Scytonemataceae</taxon>
        <taxon>Iningainema tapete</taxon>
    </lineage>
</organism>
<dbReference type="GO" id="GO:0007165">
    <property type="term" value="P:signal transduction"/>
    <property type="evidence" value="ECO:0007669"/>
    <property type="project" value="InterPro"/>
</dbReference>
<dbReference type="Pfam" id="PF13676">
    <property type="entry name" value="TIR_2"/>
    <property type="match status" value="1"/>
</dbReference>
<dbReference type="InterPro" id="IPR024983">
    <property type="entry name" value="CHAT_dom"/>
</dbReference>
<dbReference type="AlphaFoldDB" id="A0A8J6XMD6"/>
<dbReference type="RefSeq" id="WP_190831453.1">
    <property type="nucleotide sequence ID" value="NZ_CAWPPI010000071.1"/>
</dbReference>
<evidence type="ECO:0000259" key="1">
    <source>
        <dbReference type="PROSITE" id="PS50104"/>
    </source>
</evidence>
<evidence type="ECO:0000313" key="2">
    <source>
        <dbReference type="EMBL" id="MBD2774424.1"/>
    </source>
</evidence>
<accession>A0A8J6XMD6</accession>
<evidence type="ECO:0000313" key="3">
    <source>
        <dbReference type="Proteomes" id="UP000629098"/>
    </source>
</evidence>
<proteinExistence type="predicted"/>
<dbReference type="Pfam" id="PF12770">
    <property type="entry name" value="CHAT"/>
    <property type="match status" value="1"/>
</dbReference>
<dbReference type="SMART" id="SM00255">
    <property type="entry name" value="TIR"/>
    <property type="match status" value="1"/>
</dbReference>
<sequence>MNSGPPVNKILILAVNPKGTSRLRLDEELREIKNGLRQSKGPDKFEIELAAAVRYRDIHREIMYSQPQIVHFSGHGAQEKGLVFEDETGKEKLVDAEALAGLFELFAEHVKCVLLNACYSEIQAQAIAQHIDYVIGMSKEIGDEAAIEFAIGFYDALGAGKSVEYAHKLGCRVIRVAGIPESLTPKLLSKNQLWRENANTTAPFSADIVADPQFSSSTSNIKQETSTQVNYTQPQDLLTSDNSKQANIENMEVFLSYSPNDEPLRKELEKSLSTLESQGTIQIWYESKITPGRTKKVEIDLHLKSARIILLLISRYFLSSVDHLNLAKRAMERRECEGTLVIPVLLSSVAGWQTFKLGKFELGDLQPLPKISKFFFLFSLRNA</sequence>
<name>A0A8J6XMD6_9CYAN</name>
<dbReference type="EMBL" id="JACXAE010000071">
    <property type="protein sequence ID" value="MBD2774424.1"/>
    <property type="molecule type" value="Genomic_DNA"/>
</dbReference>
<protein>
    <submittedName>
        <fullName evidence="2">CHAT domain-containing protein</fullName>
    </submittedName>
</protein>
<dbReference type="InterPro" id="IPR000157">
    <property type="entry name" value="TIR_dom"/>
</dbReference>
<comment type="caution">
    <text evidence="2">The sequence shown here is derived from an EMBL/GenBank/DDBJ whole genome shotgun (WGS) entry which is preliminary data.</text>
</comment>
<feature type="domain" description="TIR" evidence="1">
    <location>
        <begin position="249"/>
        <end position="379"/>
    </location>
</feature>
<dbReference type="Proteomes" id="UP000629098">
    <property type="component" value="Unassembled WGS sequence"/>
</dbReference>
<dbReference type="PROSITE" id="PS50104">
    <property type="entry name" value="TIR"/>
    <property type="match status" value="1"/>
</dbReference>
<reference evidence="2" key="1">
    <citation type="submission" date="2020-09" db="EMBL/GenBank/DDBJ databases">
        <title>Iningainema tapete sp. nov. (Scytonemataceae, Cyanobacteria) from greenhouses in central Florida (USA) produces two types of nodularin with biosynthetic potential for microcystin-LR and anabaenopeptins.</title>
        <authorList>
            <person name="Berthold D.E."/>
            <person name="Lefler F.W."/>
            <person name="Huang I.-S."/>
            <person name="Abdulla H."/>
            <person name="Zimba P.V."/>
            <person name="Laughinghouse H.D. IV."/>
        </authorList>
    </citation>
    <scope>NUCLEOTIDE SEQUENCE</scope>
    <source>
        <strain evidence="2">BLCCT55</strain>
    </source>
</reference>
<dbReference type="Gene3D" id="3.40.50.10140">
    <property type="entry name" value="Toll/interleukin-1 receptor homology (TIR) domain"/>
    <property type="match status" value="1"/>
</dbReference>
<keyword evidence="3" id="KW-1185">Reference proteome</keyword>
<dbReference type="InterPro" id="IPR035897">
    <property type="entry name" value="Toll_tir_struct_dom_sf"/>
</dbReference>
<dbReference type="SUPFAM" id="SSF52200">
    <property type="entry name" value="Toll/Interleukin receptor TIR domain"/>
    <property type="match status" value="1"/>
</dbReference>